<evidence type="ECO:0000313" key="3">
    <source>
        <dbReference type="Proteomes" id="UP000472266"/>
    </source>
</evidence>
<protein>
    <submittedName>
        <fullName evidence="2">Uncharacterized protein</fullName>
    </submittedName>
</protein>
<feature type="compositionally biased region" description="Basic and acidic residues" evidence="1">
    <location>
        <begin position="36"/>
        <end position="49"/>
    </location>
</feature>
<sequence>MAMAEASEELLHRLAGTSPGAKADGLVLRQGSAAAEQHKQQERKEEAAGGKRPRVSSYKDWEEGRDEEFWERSQQRKGSIRTMVSLPPPRRRRSERRNAVGIGTMIVNRTW</sequence>
<dbReference type="InParanoid" id="A0A672TH30"/>
<dbReference type="Ensembl" id="ENSSHBT00005000567.1">
    <property type="protein sequence ID" value="ENSSHBP00005000458.1"/>
    <property type="gene ID" value="ENSSHBG00005000445.1"/>
</dbReference>
<evidence type="ECO:0000256" key="1">
    <source>
        <dbReference type="SAM" id="MobiDB-lite"/>
    </source>
</evidence>
<reference evidence="2 3" key="1">
    <citation type="submission" date="2019-11" db="EMBL/GenBank/DDBJ databases">
        <title>Strigops habroptila (kakapo) genome, bStrHab1, primary haplotype, v2.</title>
        <authorList>
            <person name="Jarvis E.D."/>
            <person name="Howard J."/>
            <person name="Rhie A."/>
            <person name="Phillippy A."/>
            <person name="Korlach J."/>
            <person name="Digby A."/>
            <person name="Iorns D."/>
            <person name="Eason D."/>
            <person name="Robertson B."/>
            <person name="Raemaekers T."/>
            <person name="Howe K."/>
            <person name="Lewin H."/>
            <person name="Damas J."/>
            <person name="Hastie A."/>
            <person name="Tracey A."/>
            <person name="Chow W."/>
            <person name="Fedrigo O."/>
        </authorList>
    </citation>
    <scope>NUCLEOTIDE SEQUENCE [LARGE SCALE GENOMIC DNA]</scope>
</reference>
<feature type="region of interest" description="Disordered" evidence="1">
    <location>
        <begin position="1"/>
        <end position="104"/>
    </location>
</feature>
<organism evidence="2 3">
    <name type="scientific">Strigops habroptila</name>
    <name type="common">Kakapo</name>
    <dbReference type="NCBI Taxonomy" id="2489341"/>
    <lineage>
        <taxon>Eukaryota</taxon>
        <taxon>Metazoa</taxon>
        <taxon>Chordata</taxon>
        <taxon>Craniata</taxon>
        <taxon>Vertebrata</taxon>
        <taxon>Euteleostomi</taxon>
        <taxon>Archelosauria</taxon>
        <taxon>Archosauria</taxon>
        <taxon>Dinosauria</taxon>
        <taxon>Saurischia</taxon>
        <taxon>Theropoda</taxon>
        <taxon>Coelurosauria</taxon>
        <taxon>Aves</taxon>
        <taxon>Neognathae</taxon>
        <taxon>Neoaves</taxon>
        <taxon>Telluraves</taxon>
        <taxon>Australaves</taxon>
        <taxon>Psittaciformes</taxon>
        <taxon>Psittacidae</taxon>
        <taxon>Strigops</taxon>
    </lineage>
</organism>
<evidence type="ECO:0000313" key="2">
    <source>
        <dbReference type="Ensembl" id="ENSSHBP00005000458.1"/>
    </source>
</evidence>
<dbReference type="Proteomes" id="UP000472266">
    <property type="component" value="Chromosome 13"/>
</dbReference>
<keyword evidence="3" id="KW-1185">Reference proteome</keyword>
<reference evidence="2" key="3">
    <citation type="submission" date="2025-09" db="UniProtKB">
        <authorList>
            <consortium name="Ensembl"/>
        </authorList>
    </citation>
    <scope>IDENTIFICATION</scope>
</reference>
<proteinExistence type="predicted"/>
<name>A0A672TH30_STRHB</name>
<accession>A0A672TH30</accession>
<reference evidence="2" key="2">
    <citation type="submission" date="2025-08" db="UniProtKB">
        <authorList>
            <consortium name="Ensembl"/>
        </authorList>
    </citation>
    <scope>IDENTIFICATION</scope>
</reference>
<dbReference type="AlphaFoldDB" id="A0A672TH30"/>